<feature type="binding site" evidence="11">
    <location>
        <position position="90"/>
    </location>
    <ligand>
        <name>Zn(2+)</name>
        <dbReference type="ChEBI" id="CHEBI:29105"/>
    </ligand>
</feature>
<keyword evidence="8" id="KW-0805">Transcription regulation</keyword>
<keyword evidence="3" id="KW-0963">Cytoplasm</keyword>
<evidence type="ECO:0000256" key="11">
    <source>
        <dbReference type="PIRSR" id="PIRSR602481-1"/>
    </source>
</evidence>
<evidence type="ECO:0000256" key="5">
    <source>
        <dbReference type="ARBA" id="ARBA00022723"/>
    </source>
</evidence>
<feature type="binding site" evidence="11">
    <location>
        <position position="133"/>
    </location>
    <ligand>
        <name>Zn(2+)</name>
        <dbReference type="ChEBI" id="CHEBI:29105"/>
    </ligand>
</feature>
<feature type="binding site" evidence="12">
    <location>
        <position position="105"/>
    </location>
    <ligand>
        <name>Fe cation</name>
        <dbReference type="ChEBI" id="CHEBI:24875"/>
    </ligand>
</feature>
<evidence type="ECO:0000256" key="4">
    <source>
        <dbReference type="ARBA" id="ARBA00022491"/>
    </source>
</evidence>
<dbReference type="Proteomes" id="UP000321617">
    <property type="component" value="Unassembled WGS sequence"/>
</dbReference>
<feature type="binding site" evidence="11">
    <location>
        <position position="130"/>
    </location>
    <ligand>
        <name>Zn(2+)</name>
        <dbReference type="ChEBI" id="CHEBI:29105"/>
    </ligand>
</feature>
<evidence type="ECO:0000256" key="10">
    <source>
        <dbReference type="ARBA" id="ARBA00023163"/>
    </source>
</evidence>
<proteinExistence type="inferred from homology"/>
<dbReference type="Pfam" id="PF01475">
    <property type="entry name" value="FUR"/>
    <property type="match status" value="1"/>
</dbReference>
<keyword evidence="9" id="KW-0238">DNA-binding</keyword>
<dbReference type="PANTHER" id="PTHR33202">
    <property type="entry name" value="ZINC UPTAKE REGULATION PROTEIN"/>
    <property type="match status" value="1"/>
</dbReference>
<dbReference type="GO" id="GO:0005737">
    <property type="term" value="C:cytoplasm"/>
    <property type="evidence" value="ECO:0007669"/>
    <property type="project" value="UniProtKB-SubCell"/>
</dbReference>
<evidence type="ECO:0000256" key="6">
    <source>
        <dbReference type="ARBA" id="ARBA00022833"/>
    </source>
</evidence>
<dbReference type="GO" id="GO:0003700">
    <property type="term" value="F:DNA-binding transcription factor activity"/>
    <property type="evidence" value="ECO:0007669"/>
    <property type="project" value="InterPro"/>
</dbReference>
<dbReference type="InterPro" id="IPR036390">
    <property type="entry name" value="WH_DNA-bd_sf"/>
</dbReference>
<gene>
    <name evidence="13" type="ORF">LX16_3644</name>
</gene>
<dbReference type="GO" id="GO:0000976">
    <property type="term" value="F:transcription cis-regulatory region binding"/>
    <property type="evidence" value="ECO:0007669"/>
    <property type="project" value="TreeGrafter"/>
</dbReference>
<evidence type="ECO:0000256" key="8">
    <source>
        <dbReference type="ARBA" id="ARBA00023015"/>
    </source>
</evidence>
<organism evidence="13 14">
    <name type="scientific">Stackebrandtia albiflava</name>
    <dbReference type="NCBI Taxonomy" id="406432"/>
    <lineage>
        <taxon>Bacteria</taxon>
        <taxon>Bacillati</taxon>
        <taxon>Actinomycetota</taxon>
        <taxon>Actinomycetes</taxon>
        <taxon>Glycomycetales</taxon>
        <taxon>Glycomycetaceae</taxon>
        <taxon>Stackebrandtia</taxon>
    </lineage>
</organism>
<comment type="similarity">
    <text evidence="2">Belongs to the Fur family.</text>
</comment>
<dbReference type="InterPro" id="IPR043135">
    <property type="entry name" value="Fur_C"/>
</dbReference>
<evidence type="ECO:0000256" key="9">
    <source>
        <dbReference type="ARBA" id="ARBA00023125"/>
    </source>
</evidence>
<evidence type="ECO:0000256" key="2">
    <source>
        <dbReference type="ARBA" id="ARBA00007957"/>
    </source>
</evidence>
<dbReference type="CDD" id="cd07153">
    <property type="entry name" value="Fur_like"/>
    <property type="match status" value="1"/>
</dbReference>
<evidence type="ECO:0000313" key="14">
    <source>
        <dbReference type="Proteomes" id="UP000321617"/>
    </source>
</evidence>
<reference evidence="13 14" key="1">
    <citation type="journal article" date="2013" name="Stand. Genomic Sci.">
        <title>Genomic Encyclopedia of Type Strains, Phase I: The one thousand microbial genomes (KMG-I) project.</title>
        <authorList>
            <person name="Kyrpides N.C."/>
            <person name="Woyke T."/>
            <person name="Eisen J.A."/>
            <person name="Garrity G."/>
            <person name="Lilburn T.G."/>
            <person name="Beck B.J."/>
            <person name="Whitman W.B."/>
            <person name="Hugenholtz P."/>
            <person name="Klenk H.P."/>
        </authorList>
    </citation>
    <scope>NUCLEOTIDE SEQUENCE [LARGE SCALE GENOMIC DNA]</scope>
    <source>
        <strain evidence="13 14">DSM 45044</strain>
    </source>
</reference>
<dbReference type="GO" id="GO:1900376">
    <property type="term" value="P:regulation of secondary metabolite biosynthetic process"/>
    <property type="evidence" value="ECO:0007669"/>
    <property type="project" value="TreeGrafter"/>
</dbReference>
<evidence type="ECO:0000256" key="12">
    <source>
        <dbReference type="PIRSR" id="PIRSR602481-2"/>
    </source>
</evidence>
<dbReference type="Gene3D" id="1.10.10.10">
    <property type="entry name" value="Winged helix-like DNA-binding domain superfamily/Winged helix DNA-binding domain"/>
    <property type="match status" value="1"/>
</dbReference>
<keyword evidence="4" id="KW-0678">Repressor</keyword>
<comment type="cofactor">
    <cofactor evidence="12">
        <name>Mn(2+)</name>
        <dbReference type="ChEBI" id="CHEBI:29035"/>
    </cofactor>
    <cofactor evidence="12">
        <name>Fe(2+)</name>
        <dbReference type="ChEBI" id="CHEBI:29033"/>
    </cofactor>
    <text evidence="12">Binds 1 Mn(2+) or Fe(2+) ion per subunit.</text>
</comment>
<accession>A0A562V4Y9</accession>
<dbReference type="InterPro" id="IPR002481">
    <property type="entry name" value="FUR"/>
</dbReference>
<comment type="caution">
    <text evidence="13">The sequence shown here is derived from an EMBL/GenBank/DDBJ whole genome shotgun (WGS) entry which is preliminary data.</text>
</comment>
<evidence type="ECO:0000256" key="7">
    <source>
        <dbReference type="ARBA" id="ARBA00023004"/>
    </source>
</evidence>
<protein>
    <submittedName>
        <fullName evidence="13">Fur family ferric uptake transcriptional regulator</fullName>
    </submittedName>
</protein>
<dbReference type="GO" id="GO:0008270">
    <property type="term" value="F:zinc ion binding"/>
    <property type="evidence" value="ECO:0007669"/>
    <property type="project" value="TreeGrafter"/>
</dbReference>
<dbReference type="OrthoDB" id="5242893at2"/>
<dbReference type="Gene3D" id="3.30.1490.190">
    <property type="match status" value="1"/>
</dbReference>
<evidence type="ECO:0000313" key="13">
    <source>
        <dbReference type="EMBL" id="TWJ12877.1"/>
    </source>
</evidence>
<dbReference type="AlphaFoldDB" id="A0A562V4Y9"/>
<keyword evidence="14" id="KW-1185">Reference proteome</keyword>
<keyword evidence="6 11" id="KW-0862">Zinc</keyword>
<dbReference type="SUPFAM" id="SSF46785">
    <property type="entry name" value="Winged helix' DNA-binding domain"/>
    <property type="match status" value="1"/>
</dbReference>
<keyword evidence="10" id="KW-0804">Transcription</keyword>
<evidence type="ECO:0000256" key="3">
    <source>
        <dbReference type="ARBA" id="ARBA00022490"/>
    </source>
</evidence>
<dbReference type="InterPro" id="IPR036388">
    <property type="entry name" value="WH-like_DNA-bd_sf"/>
</dbReference>
<dbReference type="RefSeq" id="WP_147140327.1">
    <property type="nucleotide sequence ID" value="NZ_BAABIJ010000002.1"/>
</dbReference>
<keyword evidence="5 11" id="KW-0479">Metal-binding</keyword>
<name>A0A562V4Y9_9ACTN</name>
<feature type="binding site" evidence="11">
    <location>
        <position position="93"/>
    </location>
    <ligand>
        <name>Zn(2+)</name>
        <dbReference type="ChEBI" id="CHEBI:29105"/>
    </ligand>
</feature>
<dbReference type="PANTHER" id="PTHR33202:SF18">
    <property type="entry name" value="TRANSCRIPTIONAL REGULATOR FURA"/>
    <property type="match status" value="1"/>
</dbReference>
<sequence>MDSEQLLRQHGLRVTRQRLAVLAVLDEGGHPTVDEIVRRARERVGSLSTQAVYNVLTALDDVGLARRVEPSGSHARFESRTGDNHHHVVCRDCGAVEDVDCAVGEVPCLEAAQHHGFVIDEAEVTYWGRCPRCQQNPLP</sequence>
<comment type="subcellular location">
    <subcellularLocation>
        <location evidence="1">Cytoplasm</location>
    </subcellularLocation>
</comment>
<comment type="cofactor">
    <cofactor evidence="11">
        <name>Zn(2+)</name>
        <dbReference type="ChEBI" id="CHEBI:29105"/>
    </cofactor>
    <text evidence="11">Binds 1 zinc ion per subunit.</text>
</comment>
<evidence type="ECO:0000256" key="1">
    <source>
        <dbReference type="ARBA" id="ARBA00004496"/>
    </source>
</evidence>
<dbReference type="GO" id="GO:0045892">
    <property type="term" value="P:negative regulation of DNA-templated transcription"/>
    <property type="evidence" value="ECO:0007669"/>
    <property type="project" value="TreeGrafter"/>
</dbReference>
<dbReference type="EMBL" id="VLLL01000006">
    <property type="protein sequence ID" value="TWJ12877.1"/>
    <property type="molecule type" value="Genomic_DNA"/>
</dbReference>
<keyword evidence="7 12" id="KW-0408">Iron</keyword>